<accession>A0ABQ9R3W7</accession>
<proteinExistence type="predicted"/>
<sequence>MNFGLGSAHHVDILQHFAPLACLVRYCVPSHRGTGSVHTSLLAGSPYTCPPDSFSRDSFVTFLLGGLRYHPIVVLWTQPITPQLLLNQCAEWPTEGTSTYLGIGVIAGPIFCSFFLFL</sequence>
<keyword evidence="2" id="KW-1185">Reference proteome</keyword>
<organism evidence="1 2">
    <name type="scientific">Colletotrichum tamarilloi</name>
    <dbReference type="NCBI Taxonomy" id="1209934"/>
    <lineage>
        <taxon>Eukaryota</taxon>
        <taxon>Fungi</taxon>
        <taxon>Dikarya</taxon>
        <taxon>Ascomycota</taxon>
        <taxon>Pezizomycotina</taxon>
        <taxon>Sordariomycetes</taxon>
        <taxon>Hypocreomycetidae</taxon>
        <taxon>Glomerellales</taxon>
        <taxon>Glomerellaceae</taxon>
        <taxon>Colletotrichum</taxon>
        <taxon>Colletotrichum acutatum species complex</taxon>
    </lineage>
</organism>
<protein>
    <submittedName>
        <fullName evidence="1">Uncharacterized protein</fullName>
    </submittedName>
</protein>
<dbReference type="GeneID" id="85409619"/>
<dbReference type="EMBL" id="MLFU01000036">
    <property type="protein sequence ID" value="KAK1493901.1"/>
    <property type="molecule type" value="Genomic_DNA"/>
</dbReference>
<dbReference type="RefSeq" id="XP_060380086.1">
    <property type="nucleotide sequence ID" value="XM_060525381.1"/>
</dbReference>
<reference evidence="1 2" key="1">
    <citation type="submission" date="2016-10" db="EMBL/GenBank/DDBJ databases">
        <title>The genome sequence of Colletotrichum fioriniae PJ7.</title>
        <authorList>
            <person name="Baroncelli R."/>
        </authorList>
    </citation>
    <scope>NUCLEOTIDE SEQUENCE [LARGE SCALE GENOMIC DNA]</scope>
    <source>
        <strain evidence="1 2">Tom-12</strain>
    </source>
</reference>
<gene>
    <name evidence="1" type="ORF">CTAM01_09362</name>
</gene>
<name>A0ABQ9R3W7_9PEZI</name>
<dbReference type="Proteomes" id="UP001227543">
    <property type="component" value="Unassembled WGS sequence"/>
</dbReference>
<evidence type="ECO:0000313" key="1">
    <source>
        <dbReference type="EMBL" id="KAK1493901.1"/>
    </source>
</evidence>
<evidence type="ECO:0000313" key="2">
    <source>
        <dbReference type="Proteomes" id="UP001227543"/>
    </source>
</evidence>
<comment type="caution">
    <text evidence="1">The sequence shown here is derived from an EMBL/GenBank/DDBJ whole genome shotgun (WGS) entry which is preliminary data.</text>
</comment>